<keyword evidence="3 6" id="KW-1133">Transmembrane helix</keyword>
<evidence type="ECO:0000256" key="6">
    <source>
        <dbReference type="SAM" id="Phobius"/>
    </source>
</evidence>
<evidence type="ECO:0000256" key="5">
    <source>
        <dbReference type="SAM" id="Coils"/>
    </source>
</evidence>
<sequence length="429" mass="49951">MPDLENEKLRSDNVQEILSNPPSWIIRWGISIVFLVLLLVLTLSYIIKYPDFISARIEITSQNPPEKIETRISGKIEQVYVNNQDLVHKDQIIASIQSTANVKDVLSLKQYLENIVLDEAFVLDRNKLSKYKLGEIQSSYTAFEKAYLDYSILRNLQPYSVDKMSNNKAIDELNAQIKTYELQRNVEVAKYKLEEKSFMRTKQLFDDGVISQNELETKRIQYLQAEQSLKALDITLSQLKQSKNSSYYTGQSVNIDEQKDKINLKSTMDQSYYQLIKEIMDLEQLYFIKSSIDGKVSFQKYWGNNQFIKYGEVICTIFPSGEKKLLGKLIVPATNTGKIKPGQKVLIKLDNYLYQQFGIIYGKVRNISLSPDSEGNYYIEVELPNRLITSYKKEIPFDKELQGSAEIVTEDLRLIERFFYQFREVFKYQ</sequence>
<evidence type="ECO:0000313" key="8">
    <source>
        <dbReference type="Proteomes" id="UP000199149"/>
    </source>
</evidence>
<dbReference type="Gene3D" id="1.10.287.470">
    <property type="entry name" value="Helix hairpin bin"/>
    <property type="match status" value="1"/>
</dbReference>
<protein>
    <submittedName>
        <fullName evidence="7">Multidrug resistance efflux pump</fullName>
    </submittedName>
</protein>
<evidence type="ECO:0000256" key="1">
    <source>
        <dbReference type="ARBA" id="ARBA00004167"/>
    </source>
</evidence>
<evidence type="ECO:0000313" key="7">
    <source>
        <dbReference type="EMBL" id="SFM84620.1"/>
    </source>
</evidence>
<dbReference type="RefSeq" id="WP_092906657.1">
    <property type="nucleotide sequence ID" value="NZ_FOUZ01000003.1"/>
</dbReference>
<dbReference type="OrthoDB" id="7057889at2"/>
<keyword evidence="5" id="KW-0175">Coiled coil</keyword>
<accession>A0A1I4U6Z6</accession>
<dbReference type="InterPro" id="IPR050739">
    <property type="entry name" value="MFP"/>
</dbReference>
<dbReference type="STRING" id="684065.SAMN05421738_103100"/>
<keyword evidence="4 6" id="KW-0472">Membrane</keyword>
<dbReference type="GO" id="GO:0016020">
    <property type="term" value="C:membrane"/>
    <property type="evidence" value="ECO:0007669"/>
    <property type="project" value="UniProtKB-SubCell"/>
</dbReference>
<evidence type="ECO:0000256" key="3">
    <source>
        <dbReference type="ARBA" id="ARBA00022989"/>
    </source>
</evidence>
<dbReference type="PANTHER" id="PTHR30386">
    <property type="entry name" value="MEMBRANE FUSION SUBUNIT OF EMRAB-TOLC MULTIDRUG EFFLUX PUMP"/>
    <property type="match status" value="1"/>
</dbReference>
<gene>
    <name evidence="7" type="ORF">SAMN05421738_103100</name>
</gene>
<proteinExistence type="predicted"/>
<dbReference type="EMBL" id="FOUZ01000003">
    <property type="protein sequence ID" value="SFM84620.1"/>
    <property type="molecule type" value="Genomic_DNA"/>
</dbReference>
<evidence type="ECO:0000256" key="2">
    <source>
        <dbReference type="ARBA" id="ARBA00022692"/>
    </source>
</evidence>
<comment type="subcellular location">
    <subcellularLocation>
        <location evidence="1">Membrane</location>
        <topology evidence="1">Single-pass membrane protein</topology>
    </subcellularLocation>
</comment>
<reference evidence="8" key="1">
    <citation type="submission" date="2016-10" db="EMBL/GenBank/DDBJ databases">
        <authorList>
            <person name="Varghese N."/>
            <person name="Submissions S."/>
        </authorList>
    </citation>
    <scope>NUCLEOTIDE SEQUENCE [LARGE SCALE GENOMIC DNA]</scope>
    <source>
        <strain evidence="8">XJ109</strain>
    </source>
</reference>
<dbReference type="Gene3D" id="2.40.30.170">
    <property type="match status" value="1"/>
</dbReference>
<dbReference type="Proteomes" id="UP000199149">
    <property type="component" value="Unassembled WGS sequence"/>
</dbReference>
<feature type="transmembrane region" description="Helical" evidence="6">
    <location>
        <begin position="25"/>
        <end position="47"/>
    </location>
</feature>
<feature type="coiled-coil region" evidence="5">
    <location>
        <begin position="163"/>
        <end position="190"/>
    </location>
</feature>
<organism evidence="7 8">
    <name type="scientific">Algoriella xinjiangensis</name>
    <dbReference type="NCBI Taxonomy" id="684065"/>
    <lineage>
        <taxon>Bacteria</taxon>
        <taxon>Pseudomonadati</taxon>
        <taxon>Bacteroidota</taxon>
        <taxon>Flavobacteriia</taxon>
        <taxon>Flavobacteriales</taxon>
        <taxon>Weeksellaceae</taxon>
        <taxon>Algoriella</taxon>
    </lineage>
</organism>
<keyword evidence="2 6" id="KW-0812">Transmembrane</keyword>
<dbReference type="AlphaFoldDB" id="A0A1I4U6Z6"/>
<name>A0A1I4U6Z6_9FLAO</name>
<keyword evidence="8" id="KW-1185">Reference proteome</keyword>
<evidence type="ECO:0000256" key="4">
    <source>
        <dbReference type="ARBA" id="ARBA00023136"/>
    </source>
</evidence>
<dbReference type="PANTHER" id="PTHR30386:SF26">
    <property type="entry name" value="TRANSPORT PROTEIN COMB"/>
    <property type="match status" value="1"/>
</dbReference>